<keyword evidence="2" id="KW-1185">Reference proteome</keyword>
<dbReference type="Proteomes" id="UP000018949">
    <property type="component" value="Unassembled WGS sequence"/>
</dbReference>
<dbReference type="EMBL" id="BAUW01000044">
    <property type="protein sequence ID" value="GAE46456.1"/>
    <property type="molecule type" value="Genomic_DNA"/>
</dbReference>
<evidence type="ECO:0000313" key="2">
    <source>
        <dbReference type="Proteomes" id="UP000018949"/>
    </source>
</evidence>
<reference evidence="1 2" key="1">
    <citation type="submission" date="2013-12" db="EMBL/GenBank/DDBJ databases">
        <title>NBRP : Genome information of microbial organism related human and environment.</title>
        <authorList>
            <person name="Hattori M."/>
            <person name="Oshima K."/>
            <person name="Inaba H."/>
            <person name="Suda W."/>
            <person name="Sakamoto M."/>
            <person name="Iino T."/>
            <person name="Kitahara M."/>
            <person name="Oshida Y."/>
            <person name="Iida T."/>
            <person name="Kudo T."/>
            <person name="Itoh T."/>
            <person name="Ahmed I."/>
            <person name="Ohkuma M."/>
        </authorList>
    </citation>
    <scope>NUCLEOTIDE SEQUENCE [LARGE SCALE GENOMIC DNA]</scope>
    <source>
        <strain evidence="1 2">JCM 21738</strain>
    </source>
</reference>
<dbReference type="Pfam" id="PF14043">
    <property type="entry name" value="WVELL"/>
    <property type="match status" value="1"/>
</dbReference>
<dbReference type="eggNOG" id="ENOG50330II">
    <property type="taxonomic scope" value="Bacteria"/>
</dbReference>
<dbReference type="RefSeq" id="WP_023625562.1">
    <property type="nucleotide sequence ID" value="NZ_BAUW01000044.1"/>
</dbReference>
<dbReference type="AlphaFoldDB" id="W4RQ88"/>
<proteinExistence type="predicted"/>
<protein>
    <submittedName>
        <fullName evidence="1">Conserved protein YfhJ</fullName>
    </submittedName>
</protein>
<name>W4RQ88_9BACI</name>
<evidence type="ECO:0000313" key="1">
    <source>
        <dbReference type="EMBL" id="GAE46456.1"/>
    </source>
</evidence>
<dbReference type="InterPro" id="IPR026952">
    <property type="entry name" value="WVELL"/>
</dbReference>
<sequence length="92" mass="10815">MQETHEKLASLLQEKNKGITYEQALTWVELLWGDFESTYAKAGHEYMGSEMTEKVVRQWIENYGGQLHEFVARNPKYKHLLEQDSDNADKDH</sequence>
<organism evidence="1 2">
    <name type="scientific">Mesobacillus boroniphilus JCM 21738</name>
    <dbReference type="NCBI Taxonomy" id="1294265"/>
    <lineage>
        <taxon>Bacteria</taxon>
        <taxon>Bacillati</taxon>
        <taxon>Bacillota</taxon>
        <taxon>Bacilli</taxon>
        <taxon>Bacillales</taxon>
        <taxon>Bacillaceae</taxon>
        <taxon>Mesobacillus</taxon>
    </lineage>
</organism>
<gene>
    <name evidence="1" type="ORF">JCM21738_3359</name>
</gene>
<comment type="caution">
    <text evidence="1">The sequence shown here is derived from an EMBL/GenBank/DDBJ whole genome shotgun (WGS) entry which is preliminary data.</text>
</comment>
<accession>W4RQ88</accession>